<dbReference type="PANTHER" id="PTHR11630">
    <property type="entry name" value="DNA REPLICATION LICENSING FACTOR MCM FAMILY MEMBER"/>
    <property type="match status" value="1"/>
</dbReference>
<evidence type="ECO:0000256" key="11">
    <source>
        <dbReference type="RuleBase" id="RU365012"/>
    </source>
</evidence>
<keyword evidence="6 10" id="KW-0067">ATP-binding</keyword>
<dbReference type="AlphaFoldDB" id="A0A1R2CVC3"/>
<dbReference type="GO" id="GO:0005524">
    <property type="term" value="F:ATP binding"/>
    <property type="evidence" value="ECO:0007669"/>
    <property type="project" value="UniProtKB-KW"/>
</dbReference>
<proteinExistence type="inferred from homology"/>
<dbReference type="GO" id="GO:0042555">
    <property type="term" value="C:MCM complex"/>
    <property type="evidence" value="ECO:0007669"/>
    <property type="project" value="InterPro"/>
</dbReference>
<feature type="domain" description="MCM C-terminal AAA(+) ATPase" evidence="12">
    <location>
        <begin position="335"/>
        <end position="541"/>
    </location>
</feature>
<dbReference type="InterPro" id="IPR003593">
    <property type="entry name" value="AAA+_ATPase"/>
</dbReference>
<dbReference type="PRINTS" id="PR01663">
    <property type="entry name" value="MCMPROTEIN7"/>
</dbReference>
<dbReference type="InterPro" id="IPR027417">
    <property type="entry name" value="P-loop_NTPase"/>
</dbReference>
<keyword evidence="2 11" id="KW-0235">DNA replication</keyword>
<protein>
    <recommendedName>
        <fullName evidence="11">DNA replication licensing factor MCM7</fullName>
        <ecNumber evidence="11">3.6.4.12</ecNumber>
    </recommendedName>
</protein>
<dbReference type="GO" id="GO:0017116">
    <property type="term" value="F:single-stranded DNA helicase activity"/>
    <property type="evidence" value="ECO:0007669"/>
    <property type="project" value="TreeGrafter"/>
</dbReference>
<dbReference type="EC" id="3.6.4.12" evidence="11"/>
<dbReference type="Pfam" id="PF17855">
    <property type="entry name" value="MCM_lid"/>
    <property type="match status" value="1"/>
</dbReference>
<dbReference type="InterPro" id="IPR012340">
    <property type="entry name" value="NA-bd_OB-fold"/>
</dbReference>
<dbReference type="PRINTS" id="PR01657">
    <property type="entry name" value="MCMFAMILY"/>
</dbReference>
<evidence type="ECO:0000259" key="12">
    <source>
        <dbReference type="PROSITE" id="PS50051"/>
    </source>
</evidence>
<comment type="catalytic activity">
    <reaction evidence="11">
        <text>ATP + H2O = ADP + phosphate + H(+)</text>
        <dbReference type="Rhea" id="RHEA:13065"/>
        <dbReference type="ChEBI" id="CHEBI:15377"/>
        <dbReference type="ChEBI" id="CHEBI:15378"/>
        <dbReference type="ChEBI" id="CHEBI:30616"/>
        <dbReference type="ChEBI" id="CHEBI:43474"/>
        <dbReference type="ChEBI" id="CHEBI:456216"/>
        <dbReference type="EC" id="3.6.4.12"/>
    </reaction>
</comment>
<dbReference type="PROSITE" id="PS00847">
    <property type="entry name" value="MCM_1"/>
    <property type="match status" value="1"/>
</dbReference>
<sequence length="728" mass="81370">MAHQKESAKLNFDEEKAALVRFFQEFTTSDDYSDPIYGRNYYLSQLQQISDRTKQVLDVYIEDLESFLVANDESRLFSNIQTNTKRYQKLMMEAADTLLPQAQKEYLNTVQDVILNQRLLTIDPHGIPAEIKRRYELVVCFKSTSKLNIVPLREVGASCIGKLINVKGIVTRASDVKPHIAVASFVCDVCGHEEFKTVGGMTYLPLFECNSEVCKASHSRGNLHQQTRGSKFVSFQEIRIQEPSDQVPMGQVPRALKVYSYGQSTRLCSPGDLITITGVFLTQPFIGFRAITAGLLHDTYLEAFKISRSKKSYKESSLSTDQVDKLKSGANNREIYSLLSKSIAPEIHGLEDVKKALLLLLVGGVSKKMNDGMKIRGDINILLMGDPGVAKSQLLKHISLLAPRGIYTTGKGSSGVGLTAAVIKDSITGEMNLEGGALVLADQGICCIDEFDKMDERDRTSIHEVMEQQTVSIAKAGITTTLNARASILAAANPLFGRYDRRKTPHENINLPAALLSRFDLVFLLLDNHDPQADLALAEAVTYVHQHLKSKDKERVTLLDANFMRAYIAEAKRIEPVIPSQLHNFIIQKYVEKRQEQTEVNKIGYVYVTPRTLLGIIRLAQGLSRLRFSEVVDQDDIEEALRLMEASRNTINQDTVPKSKIDPISAVFKIIREECKKGENQTSSKTAILKRVVGKGYSENELNQALETYSDLNVIMLNRDATLITLIQ</sequence>
<dbReference type="Gene3D" id="2.20.28.10">
    <property type="match status" value="1"/>
</dbReference>
<comment type="subcellular location">
    <subcellularLocation>
        <location evidence="1 11">Nucleus</location>
    </subcellularLocation>
</comment>
<keyword evidence="5 11" id="KW-0347">Helicase</keyword>
<comment type="function">
    <text evidence="11">Acts as component of the MCM2-7 complex (MCM complex) which is the replicative helicase essential for 'once per cell cycle' DNA replication initiation and elongation in eukaryotic cells. The active ATPase sites in the MCM2-7 ring are formed through the interaction surfaces of two neighboring subunits such that a critical structure of a conserved arginine finger motif is provided in trans relative to the ATP-binding site of the Walker A box of the adjacent subunit. The six ATPase active sites, however, are likely to contribute differentially to the complex helicase activity.</text>
</comment>
<comment type="similarity">
    <text evidence="10">Belongs to the MCM family.</text>
</comment>
<keyword evidence="7 10" id="KW-0238">DNA-binding</keyword>
<evidence type="ECO:0000256" key="5">
    <source>
        <dbReference type="ARBA" id="ARBA00022806"/>
    </source>
</evidence>
<dbReference type="GO" id="GO:0016887">
    <property type="term" value="F:ATP hydrolysis activity"/>
    <property type="evidence" value="ECO:0007669"/>
    <property type="project" value="RHEA"/>
</dbReference>
<dbReference type="EMBL" id="MPUH01000051">
    <property type="protein sequence ID" value="OMJ92967.1"/>
    <property type="molecule type" value="Genomic_DNA"/>
</dbReference>
<gene>
    <name evidence="11" type="primary">MCM7</name>
    <name evidence="13" type="ORF">SteCoe_4188</name>
</gene>
<dbReference type="InterPro" id="IPR033762">
    <property type="entry name" value="MCM_OB"/>
</dbReference>
<dbReference type="FunFam" id="3.40.50.300:FF:000501">
    <property type="entry name" value="DNA replication licensing factor MCM7"/>
    <property type="match status" value="1"/>
</dbReference>
<evidence type="ECO:0000256" key="8">
    <source>
        <dbReference type="ARBA" id="ARBA00023242"/>
    </source>
</evidence>
<dbReference type="GO" id="GO:0000727">
    <property type="term" value="P:double-strand break repair via break-induced replication"/>
    <property type="evidence" value="ECO:0007669"/>
    <property type="project" value="TreeGrafter"/>
</dbReference>
<evidence type="ECO:0000256" key="3">
    <source>
        <dbReference type="ARBA" id="ARBA00022741"/>
    </source>
</evidence>
<evidence type="ECO:0000256" key="4">
    <source>
        <dbReference type="ARBA" id="ARBA00022801"/>
    </source>
</evidence>
<comment type="caution">
    <text evidence="13">The sequence shown here is derived from an EMBL/GenBank/DDBJ whole genome shotgun (WGS) entry which is preliminary data.</text>
</comment>
<name>A0A1R2CVC3_9CILI</name>
<reference evidence="13 14" key="1">
    <citation type="submission" date="2016-11" db="EMBL/GenBank/DDBJ databases">
        <title>The macronuclear genome of Stentor coeruleus: a giant cell with tiny introns.</title>
        <authorList>
            <person name="Slabodnick M."/>
            <person name="Ruby J.G."/>
            <person name="Reiff S.B."/>
            <person name="Swart E.C."/>
            <person name="Gosai S."/>
            <person name="Prabakaran S."/>
            <person name="Witkowska E."/>
            <person name="Larue G.E."/>
            <person name="Fisher S."/>
            <person name="Freeman R.M."/>
            <person name="Gunawardena J."/>
            <person name="Chu W."/>
            <person name="Stover N.A."/>
            <person name="Gregory B.D."/>
            <person name="Nowacki M."/>
            <person name="Derisi J."/>
            <person name="Roy S.W."/>
            <person name="Marshall W.F."/>
            <person name="Sood P."/>
        </authorList>
    </citation>
    <scope>NUCLEOTIDE SEQUENCE [LARGE SCALE GENOMIC DNA]</scope>
    <source>
        <strain evidence="13">WM001</strain>
    </source>
</reference>
<dbReference type="Pfam" id="PF17207">
    <property type="entry name" value="MCM_OB"/>
    <property type="match status" value="1"/>
</dbReference>
<dbReference type="GO" id="GO:0005634">
    <property type="term" value="C:nucleus"/>
    <property type="evidence" value="ECO:0007669"/>
    <property type="project" value="UniProtKB-SubCell"/>
</dbReference>
<dbReference type="Gene3D" id="2.40.50.140">
    <property type="entry name" value="Nucleic acid-binding proteins"/>
    <property type="match status" value="1"/>
</dbReference>
<keyword evidence="4 11" id="KW-0378">Hydrolase</keyword>
<dbReference type="InterPro" id="IPR001208">
    <property type="entry name" value="MCM_dom"/>
</dbReference>
<dbReference type="GO" id="GO:0006271">
    <property type="term" value="P:DNA strand elongation involved in DNA replication"/>
    <property type="evidence" value="ECO:0007669"/>
    <property type="project" value="TreeGrafter"/>
</dbReference>
<dbReference type="SUPFAM" id="SSF52540">
    <property type="entry name" value="P-loop containing nucleoside triphosphate hydrolases"/>
    <property type="match status" value="1"/>
</dbReference>
<dbReference type="Gene3D" id="3.40.50.300">
    <property type="entry name" value="P-loop containing nucleotide triphosphate hydrolases"/>
    <property type="match status" value="1"/>
</dbReference>
<dbReference type="InterPro" id="IPR008050">
    <property type="entry name" value="MCM7"/>
</dbReference>
<evidence type="ECO:0000256" key="1">
    <source>
        <dbReference type="ARBA" id="ARBA00004123"/>
    </source>
</evidence>
<dbReference type="SUPFAM" id="SSF50249">
    <property type="entry name" value="Nucleic acid-binding proteins"/>
    <property type="match status" value="1"/>
</dbReference>
<dbReference type="Proteomes" id="UP000187209">
    <property type="component" value="Unassembled WGS sequence"/>
</dbReference>
<keyword evidence="9 11" id="KW-0131">Cell cycle</keyword>
<dbReference type="InterPro" id="IPR031327">
    <property type="entry name" value="MCM"/>
</dbReference>
<organism evidence="13 14">
    <name type="scientific">Stentor coeruleus</name>
    <dbReference type="NCBI Taxonomy" id="5963"/>
    <lineage>
        <taxon>Eukaryota</taxon>
        <taxon>Sar</taxon>
        <taxon>Alveolata</taxon>
        <taxon>Ciliophora</taxon>
        <taxon>Postciliodesmatophora</taxon>
        <taxon>Heterotrichea</taxon>
        <taxon>Heterotrichida</taxon>
        <taxon>Stentoridae</taxon>
        <taxon>Stentor</taxon>
    </lineage>
</organism>
<dbReference type="OrthoDB" id="271325at2759"/>
<keyword evidence="14" id="KW-1185">Reference proteome</keyword>
<dbReference type="SMART" id="SM00382">
    <property type="entry name" value="AAA"/>
    <property type="match status" value="1"/>
</dbReference>
<evidence type="ECO:0000256" key="10">
    <source>
        <dbReference type="RuleBase" id="RU004070"/>
    </source>
</evidence>
<evidence type="ECO:0000256" key="6">
    <source>
        <dbReference type="ARBA" id="ARBA00022840"/>
    </source>
</evidence>
<evidence type="ECO:0000313" key="13">
    <source>
        <dbReference type="EMBL" id="OMJ92967.1"/>
    </source>
</evidence>
<dbReference type="InterPro" id="IPR018525">
    <property type="entry name" value="MCM_CS"/>
</dbReference>
<dbReference type="PROSITE" id="PS50051">
    <property type="entry name" value="MCM_2"/>
    <property type="match status" value="1"/>
</dbReference>
<accession>A0A1R2CVC3</accession>
<keyword evidence="3 10" id="KW-0547">Nucleotide-binding</keyword>
<dbReference type="InterPro" id="IPR027925">
    <property type="entry name" value="MCM_N"/>
</dbReference>
<dbReference type="Gene3D" id="3.30.1640.10">
    <property type="entry name" value="mini-chromosome maintenance (MCM) complex, chain A, domain 1"/>
    <property type="match status" value="1"/>
</dbReference>
<evidence type="ECO:0000256" key="2">
    <source>
        <dbReference type="ARBA" id="ARBA00022705"/>
    </source>
</evidence>
<keyword evidence="8 11" id="KW-0539">Nucleus</keyword>
<dbReference type="GO" id="GO:0006270">
    <property type="term" value="P:DNA replication initiation"/>
    <property type="evidence" value="ECO:0007669"/>
    <property type="project" value="InterPro"/>
</dbReference>
<dbReference type="InterPro" id="IPR041562">
    <property type="entry name" value="MCM_lid"/>
</dbReference>
<dbReference type="PANTHER" id="PTHR11630:SF26">
    <property type="entry name" value="DNA REPLICATION LICENSING FACTOR MCM7"/>
    <property type="match status" value="1"/>
</dbReference>
<dbReference type="GO" id="GO:0003697">
    <property type="term" value="F:single-stranded DNA binding"/>
    <property type="evidence" value="ECO:0007669"/>
    <property type="project" value="TreeGrafter"/>
</dbReference>
<dbReference type="Pfam" id="PF14551">
    <property type="entry name" value="MCM_N"/>
    <property type="match status" value="1"/>
</dbReference>
<evidence type="ECO:0000256" key="9">
    <source>
        <dbReference type="ARBA" id="ARBA00023306"/>
    </source>
</evidence>
<evidence type="ECO:0000313" key="14">
    <source>
        <dbReference type="Proteomes" id="UP000187209"/>
    </source>
</evidence>
<dbReference type="Pfam" id="PF00493">
    <property type="entry name" value="MCM"/>
    <property type="match status" value="1"/>
</dbReference>
<dbReference type="SMART" id="SM00350">
    <property type="entry name" value="MCM"/>
    <property type="match status" value="1"/>
</dbReference>
<evidence type="ECO:0000256" key="7">
    <source>
        <dbReference type="ARBA" id="ARBA00023125"/>
    </source>
</evidence>